<name>A0A2V1JMD2_EUBRA</name>
<accession>A0A2V1JMD2</accession>
<proteinExistence type="predicted"/>
<dbReference type="EMBL" id="JRFU01000146">
    <property type="protein sequence ID" value="PWE85857.1"/>
    <property type="molecule type" value="Genomic_DNA"/>
</dbReference>
<organism evidence="1 2">
    <name type="scientific">Eubacterium ramulus</name>
    <dbReference type="NCBI Taxonomy" id="39490"/>
    <lineage>
        <taxon>Bacteria</taxon>
        <taxon>Bacillati</taxon>
        <taxon>Bacillota</taxon>
        <taxon>Clostridia</taxon>
        <taxon>Eubacteriales</taxon>
        <taxon>Eubacteriaceae</taxon>
        <taxon>Eubacterium</taxon>
    </lineage>
</organism>
<protein>
    <submittedName>
        <fullName evidence="1">Uncharacterized protein</fullName>
    </submittedName>
</protein>
<evidence type="ECO:0000313" key="1">
    <source>
        <dbReference type="EMBL" id="PWE85857.1"/>
    </source>
</evidence>
<dbReference type="AlphaFoldDB" id="A0A2V1JMD2"/>
<reference evidence="1 2" key="1">
    <citation type="submission" date="2014-09" db="EMBL/GenBank/DDBJ databases">
        <title>Butyrate-producing bacteria isolated from human gut.</title>
        <authorList>
            <person name="Zhang Q."/>
            <person name="Zhao L."/>
        </authorList>
    </citation>
    <scope>NUCLEOTIDE SEQUENCE [LARGE SCALE GENOMIC DNA]</scope>
    <source>
        <strain evidence="1 2">21</strain>
    </source>
</reference>
<sequence>MYQGEKRKLYLSVKSEDNLPFEITSARYEVWNCDTNEKEAEGTCQIDDHVLSCVMKAQTTGLHEIRFYFQIAGEEIIRTIHVAVGKT</sequence>
<evidence type="ECO:0000313" key="2">
    <source>
        <dbReference type="Proteomes" id="UP000245288"/>
    </source>
</evidence>
<gene>
    <name evidence="1" type="ORF">LG34_13340</name>
</gene>
<dbReference type="Proteomes" id="UP000245288">
    <property type="component" value="Unassembled WGS sequence"/>
</dbReference>
<comment type="caution">
    <text evidence="1">The sequence shown here is derived from an EMBL/GenBank/DDBJ whole genome shotgun (WGS) entry which is preliminary data.</text>
</comment>
<keyword evidence="2" id="KW-1185">Reference proteome</keyword>